<evidence type="ECO:0000313" key="2">
    <source>
        <dbReference type="Proteomes" id="UP001180020"/>
    </source>
</evidence>
<accession>A0AAV9FBU0</accession>
<reference evidence="1" key="2">
    <citation type="submission" date="2023-06" db="EMBL/GenBank/DDBJ databases">
        <authorList>
            <person name="Ma L."/>
            <person name="Liu K.-W."/>
            <person name="Li Z."/>
            <person name="Hsiao Y.-Y."/>
            <person name="Qi Y."/>
            <person name="Fu T."/>
            <person name="Tang G."/>
            <person name="Zhang D."/>
            <person name="Sun W.-H."/>
            <person name="Liu D.-K."/>
            <person name="Li Y."/>
            <person name="Chen G.-Z."/>
            <person name="Liu X.-D."/>
            <person name="Liao X.-Y."/>
            <person name="Jiang Y.-T."/>
            <person name="Yu X."/>
            <person name="Hao Y."/>
            <person name="Huang J."/>
            <person name="Zhao X.-W."/>
            <person name="Ke S."/>
            <person name="Chen Y.-Y."/>
            <person name="Wu W.-L."/>
            <person name="Hsu J.-L."/>
            <person name="Lin Y.-F."/>
            <person name="Huang M.-D."/>
            <person name="Li C.-Y."/>
            <person name="Huang L."/>
            <person name="Wang Z.-W."/>
            <person name="Zhao X."/>
            <person name="Zhong W.-Y."/>
            <person name="Peng D.-H."/>
            <person name="Ahmad S."/>
            <person name="Lan S."/>
            <person name="Zhang J.-S."/>
            <person name="Tsai W.-C."/>
            <person name="Van De Peer Y."/>
            <person name="Liu Z.-J."/>
        </authorList>
    </citation>
    <scope>NUCLEOTIDE SEQUENCE</scope>
    <source>
        <strain evidence="1">CP</strain>
        <tissue evidence="1">Leaves</tissue>
    </source>
</reference>
<evidence type="ECO:0000313" key="1">
    <source>
        <dbReference type="EMBL" id="KAK1323421.1"/>
    </source>
</evidence>
<name>A0AAV9FBU0_ACOCL</name>
<protein>
    <submittedName>
        <fullName evidence="1">Uncharacterized protein</fullName>
    </submittedName>
</protein>
<gene>
    <name evidence="1" type="ORF">QJS10_CPA02g01114</name>
</gene>
<reference evidence="1" key="1">
    <citation type="journal article" date="2023" name="Nat. Commun.">
        <title>Diploid and tetraploid genomes of Acorus and the evolution of monocots.</title>
        <authorList>
            <person name="Ma L."/>
            <person name="Liu K.W."/>
            <person name="Li Z."/>
            <person name="Hsiao Y.Y."/>
            <person name="Qi Y."/>
            <person name="Fu T."/>
            <person name="Tang G.D."/>
            <person name="Zhang D."/>
            <person name="Sun W.H."/>
            <person name="Liu D.K."/>
            <person name="Li Y."/>
            <person name="Chen G.Z."/>
            <person name="Liu X.D."/>
            <person name="Liao X.Y."/>
            <person name="Jiang Y.T."/>
            <person name="Yu X."/>
            <person name="Hao Y."/>
            <person name="Huang J."/>
            <person name="Zhao X.W."/>
            <person name="Ke S."/>
            <person name="Chen Y.Y."/>
            <person name="Wu W.L."/>
            <person name="Hsu J.L."/>
            <person name="Lin Y.F."/>
            <person name="Huang M.D."/>
            <person name="Li C.Y."/>
            <person name="Huang L."/>
            <person name="Wang Z.W."/>
            <person name="Zhao X."/>
            <person name="Zhong W.Y."/>
            <person name="Peng D.H."/>
            <person name="Ahmad S."/>
            <person name="Lan S."/>
            <person name="Zhang J.S."/>
            <person name="Tsai W.C."/>
            <person name="Van de Peer Y."/>
            <person name="Liu Z.J."/>
        </authorList>
    </citation>
    <scope>NUCLEOTIDE SEQUENCE</scope>
    <source>
        <strain evidence="1">CP</strain>
    </source>
</reference>
<keyword evidence="2" id="KW-1185">Reference proteome</keyword>
<proteinExistence type="predicted"/>
<dbReference type="AlphaFoldDB" id="A0AAV9FBU0"/>
<dbReference type="EMBL" id="JAUJYO010000002">
    <property type="protein sequence ID" value="KAK1323421.1"/>
    <property type="molecule type" value="Genomic_DNA"/>
</dbReference>
<organism evidence="1 2">
    <name type="scientific">Acorus calamus</name>
    <name type="common">Sweet flag</name>
    <dbReference type="NCBI Taxonomy" id="4465"/>
    <lineage>
        <taxon>Eukaryota</taxon>
        <taxon>Viridiplantae</taxon>
        <taxon>Streptophyta</taxon>
        <taxon>Embryophyta</taxon>
        <taxon>Tracheophyta</taxon>
        <taxon>Spermatophyta</taxon>
        <taxon>Magnoliopsida</taxon>
        <taxon>Liliopsida</taxon>
        <taxon>Acoraceae</taxon>
        <taxon>Acorus</taxon>
    </lineage>
</organism>
<dbReference type="Proteomes" id="UP001180020">
    <property type="component" value="Unassembled WGS sequence"/>
</dbReference>
<comment type="caution">
    <text evidence="1">The sequence shown here is derived from an EMBL/GenBank/DDBJ whole genome shotgun (WGS) entry which is preliminary data.</text>
</comment>
<sequence>MRIEIERLKTIPLWDKTANTEVIPVVQSVQTTVLIEDLSHADSEPQEDALNPQEEILHDPTEPCRKKQKQKLTSKKLQKLGATKEALKHWNKTVFDPLNDQLQGRKRELSRVQHLLQHDPLNPLLIANETKAKQGNAKGDLNTDHAEIKDHIVSFYNGLLNRDSGTHVPNLSFHTKVSDSQNSMLIAKVSLEELKDVVFSLKPLNSPGSDEFSVSFYQHFWGLIHRDLLLAVQHFLTSKRILK</sequence>